<dbReference type="AlphaFoldDB" id="A0A5J4P094"/>
<feature type="region of interest" description="Disordered" evidence="1">
    <location>
        <begin position="368"/>
        <end position="395"/>
    </location>
</feature>
<feature type="region of interest" description="Disordered" evidence="1">
    <location>
        <begin position="507"/>
        <end position="528"/>
    </location>
</feature>
<feature type="compositionally biased region" description="Polar residues" evidence="1">
    <location>
        <begin position="237"/>
        <end position="256"/>
    </location>
</feature>
<feature type="region of interest" description="Disordered" evidence="1">
    <location>
        <begin position="458"/>
        <end position="485"/>
    </location>
</feature>
<evidence type="ECO:0000313" key="3">
    <source>
        <dbReference type="EMBL" id="KAA3680768.1"/>
    </source>
</evidence>
<reference evidence="3 4" key="1">
    <citation type="journal article" date="2019" name="Gigascience">
        <title>Whole-genome sequence of the oriental lung fluke Paragonimus westermani.</title>
        <authorList>
            <person name="Oey H."/>
            <person name="Zakrzewski M."/>
            <person name="Narain K."/>
            <person name="Devi K.R."/>
            <person name="Agatsuma T."/>
            <person name="Nawaratna S."/>
            <person name="Gobert G.N."/>
            <person name="Jones M.K."/>
            <person name="Ragan M.A."/>
            <person name="McManus D.P."/>
            <person name="Krause L."/>
        </authorList>
    </citation>
    <scope>NUCLEOTIDE SEQUENCE [LARGE SCALE GENOMIC DNA]</scope>
    <source>
        <strain evidence="3 4">IND2009</strain>
    </source>
</reference>
<evidence type="ECO:0000256" key="1">
    <source>
        <dbReference type="SAM" id="MobiDB-lite"/>
    </source>
</evidence>
<feature type="region of interest" description="Disordered" evidence="1">
    <location>
        <begin position="237"/>
        <end position="258"/>
    </location>
</feature>
<protein>
    <submittedName>
        <fullName evidence="3">Uncharacterized protein</fullName>
    </submittedName>
</protein>
<keyword evidence="2" id="KW-0472">Membrane</keyword>
<feature type="region of interest" description="Disordered" evidence="1">
    <location>
        <begin position="548"/>
        <end position="575"/>
    </location>
</feature>
<accession>A0A5J4P094</accession>
<proteinExistence type="predicted"/>
<feature type="compositionally biased region" description="Polar residues" evidence="1">
    <location>
        <begin position="507"/>
        <end position="526"/>
    </location>
</feature>
<gene>
    <name evidence="3" type="ORF">DEA37_0014085</name>
</gene>
<name>A0A5J4P094_9TREM</name>
<feature type="compositionally biased region" description="Polar residues" evidence="1">
    <location>
        <begin position="417"/>
        <end position="436"/>
    </location>
</feature>
<feature type="region of interest" description="Disordered" evidence="1">
    <location>
        <begin position="327"/>
        <end position="348"/>
    </location>
</feature>
<feature type="region of interest" description="Disordered" evidence="1">
    <location>
        <begin position="98"/>
        <end position="125"/>
    </location>
</feature>
<feature type="compositionally biased region" description="Polar residues" evidence="1">
    <location>
        <begin position="57"/>
        <end position="76"/>
    </location>
</feature>
<feature type="compositionally biased region" description="Polar residues" evidence="1">
    <location>
        <begin position="147"/>
        <end position="166"/>
    </location>
</feature>
<comment type="caution">
    <text evidence="3">The sequence shown here is derived from an EMBL/GenBank/DDBJ whole genome shotgun (WGS) entry which is preliminary data.</text>
</comment>
<organism evidence="3 4">
    <name type="scientific">Paragonimus westermani</name>
    <dbReference type="NCBI Taxonomy" id="34504"/>
    <lineage>
        <taxon>Eukaryota</taxon>
        <taxon>Metazoa</taxon>
        <taxon>Spiralia</taxon>
        <taxon>Lophotrochozoa</taxon>
        <taxon>Platyhelminthes</taxon>
        <taxon>Trematoda</taxon>
        <taxon>Digenea</taxon>
        <taxon>Plagiorchiida</taxon>
        <taxon>Troglotremata</taxon>
        <taxon>Troglotrematidae</taxon>
        <taxon>Paragonimus</taxon>
    </lineage>
</organism>
<feature type="region of interest" description="Disordered" evidence="1">
    <location>
        <begin position="147"/>
        <end position="168"/>
    </location>
</feature>
<evidence type="ECO:0000313" key="4">
    <source>
        <dbReference type="Proteomes" id="UP000324629"/>
    </source>
</evidence>
<feature type="compositionally biased region" description="Polar residues" evidence="1">
    <location>
        <begin position="327"/>
        <end position="346"/>
    </location>
</feature>
<feature type="region of interest" description="Disordered" evidence="1">
    <location>
        <begin position="417"/>
        <end position="438"/>
    </location>
</feature>
<keyword evidence="2" id="KW-0812">Transmembrane</keyword>
<feature type="region of interest" description="Disordered" evidence="1">
    <location>
        <begin position="278"/>
        <end position="305"/>
    </location>
</feature>
<dbReference type="EMBL" id="QNGE01000356">
    <property type="protein sequence ID" value="KAA3680768.1"/>
    <property type="molecule type" value="Genomic_DNA"/>
</dbReference>
<sequence length="1171" mass="122286">MQTDIVGGSSTTAPCAQSQSTTNTGQVGSGQTAASLTTTSDREIILDVGDAISTTLSKDSTQVPQTPQTVPSSSLVPTRPASESVIIAHSMQTDIVGGSSTTAPCAQSQSTTNTGQVGSGQTAASLTTTSDREIILDVGDAISTTLSKDSTQVPQTPQTVPSSSLVPTRPASESVIIAHSMQTDIVGGSSTTAPCAQSQSTTNTGQVGSGQTAASLTTTSDREIILDVGDAISTTLSKDSTQVPQTPQTVPSSSLVPTRPASESVIIAHSMQTDIVGGSSTTAPCAQSQSTTNTGQVGSGQTAASLTTTSDREIILDVGDAISTTLSKDSTQVPQTPQTVPSSSLVPTRPASESVIIAHSMQTDIVGGSSTTAPCAQSQSTTNTGQVGSGQTAASLTTTSDREIILDVGDAISTTLSKDSTQVPQTPQTVPSSSLVPTRPASESVIIAHSMQTDIVGGSSTTAPCAQSQSTTNTGQVGSGQTAASLTTTSDREIILDVGDAISTTLSKDSTQVPQTPQTVPSSSLVPTRPASESVIIAHSMQTDIVGGSSTTAPCAQSQSTTNTGQVGSGQTAASLTTTSDREIILDVGDAIISTLPKNISHLSSNSHVVHSVNFSHSSSANISLSSSTYLSQSSVDNFHIPDSSDAFSIPDSNHVGVHAPDSLHVQQSSTPVSIPFTSHSYWPSSSAHVDGSSLNSVQLPVQSAVVIKANATDSHSFVAKLNGSNHVTGSVQTTVSSQQSTFGMGHSAEIINHQSHNEPSVAAMYENIEPQNAETFKSPDSLKTVVTDSVKQENATTKFFNDQSTGSNVSAIAEGAVIAEIHVVEIGQQTTGPPNSVVASKTFTDLPDNSALFSVTSNRNHPTRQPEITTTADLSIIRPNLTDLTWNGLPKENIETARNQTLCQDNTTAAYAGIGSAGLGVGVFGPNASVIIIIIVVMLLVILFLVSTWIICACYRRHYKRHHRISWQNRRLAGTHPLHTPSTLMPVELCTKGNTATYNLPRVYVTPGNRPETSQPSDRKYVIHNDQRALSQANYLNTPIHINGNMSEGMCNYDAQTNQREANAISSFGYGTTKVLTMYPSVKHEPIPGTRVRDNGMQNAYAMTRVNACECPEGIISTNNGTMQVVTDEFHVDMCEPDMSASPRNVSTFLKQIYIEPDCKGKQTRAIRRG</sequence>
<feature type="region of interest" description="Disordered" evidence="1">
    <location>
        <begin position="188"/>
        <end position="215"/>
    </location>
</feature>
<dbReference type="Proteomes" id="UP000324629">
    <property type="component" value="Unassembled WGS sequence"/>
</dbReference>
<evidence type="ECO:0000256" key="2">
    <source>
        <dbReference type="SAM" id="Phobius"/>
    </source>
</evidence>
<keyword evidence="2" id="KW-1133">Transmembrane helix</keyword>
<feature type="transmembrane region" description="Helical" evidence="2">
    <location>
        <begin position="931"/>
        <end position="956"/>
    </location>
</feature>
<keyword evidence="4" id="KW-1185">Reference proteome</keyword>
<feature type="region of interest" description="Disordered" evidence="1">
    <location>
        <begin position="57"/>
        <end position="78"/>
    </location>
</feature>
<feature type="region of interest" description="Disordered" evidence="1">
    <location>
        <begin position="1"/>
        <end position="35"/>
    </location>
</feature>